<feature type="domain" description="DUF2293" evidence="2">
    <location>
        <begin position="153"/>
        <end position="236"/>
    </location>
</feature>
<gene>
    <name evidence="3" type="ORF">HDK90DRAFT_254669</name>
</gene>
<name>A0ABR1YQY3_9PEZI</name>
<evidence type="ECO:0000313" key="4">
    <source>
        <dbReference type="Proteomes" id="UP001492380"/>
    </source>
</evidence>
<dbReference type="PANTHER" id="PTHR38113">
    <property type="match status" value="1"/>
</dbReference>
<reference evidence="3 4" key="1">
    <citation type="submission" date="2024-04" db="EMBL/GenBank/DDBJ databases">
        <title>Phyllosticta paracitricarpa is synonymous to the EU quarantine fungus P. citricarpa based on phylogenomic analyses.</title>
        <authorList>
            <consortium name="Lawrence Berkeley National Laboratory"/>
            <person name="Van Ingen-Buijs V.A."/>
            <person name="Van Westerhoven A.C."/>
            <person name="Haridas S."/>
            <person name="Skiadas P."/>
            <person name="Martin F."/>
            <person name="Groenewald J.Z."/>
            <person name="Crous P.W."/>
            <person name="Seidl M.F."/>
        </authorList>
    </citation>
    <scope>NUCLEOTIDE SEQUENCE [LARGE SCALE GENOMIC DNA]</scope>
    <source>
        <strain evidence="3 4">CBS 123374</strain>
    </source>
</reference>
<evidence type="ECO:0000259" key="2">
    <source>
        <dbReference type="Pfam" id="PF10056"/>
    </source>
</evidence>
<evidence type="ECO:0000256" key="1">
    <source>
        <dbReference type="SAM" id="MobiDB-lite"/>
    </source>
</evidence>
<feature type="region of interest" description="Disordered" evidence="1">
    <location>
        <begin position="256"/>
        <end position="320"/>
    </location>
</feature>
<dbReference type="Proteomes" id="UP001492380">
    <property type="component" value="Unassembled WGS sequence"/>
</dbReference>
<evidence type="ECO:0000313" key="3">
    <source>
        <dbReference type="EMBL" id="KAK8235734.1"/>
    </source>
</evidence>
<feature type="region of interest" description="Disordered" evidence="1">
    <location>
        <begin position="1"/>
        <end position="21"/>
    </location>
</feature>
<dbReference type="InterPro" id="IPR018744">
    <property type="entry name" value="DUF2293"/>
</dbReference>
<protein>
    <recommendedName>
        <fullName evidence="2">DUF2293 domain-containing protein</fullName>
    </recommendedName>
</protein>
<keyword evidence="4" id="KW-1185">Reference proteome</keyword>
<proteinExistence type="predicted"/>
<dbReference type="EMBL" id="JBBWRZ010000005">
    <property type="protein sequence ID" value="KAK8235734.1"/>
    <property type="molecule type" value="Genomic_DNA"/>
</dbReference>
<comment type="caution">
    <text evidence="3">The sequence shown here is derived from an EMBL/GenBank/DDBJ whole genome shotgun (WGS) entry which is preliminary data.</text>
</comment>
<dbReference type="Pfam" id="PF10056">
    <property type="entry name" value="DUF2293"/>
    <property type="match status" value="1"/>
</dbReference>
<feature type="compositionally biased region" description="Acidic residues" evidence="1">
    <location>
        <begin position="256"/>
        <end position="268"/>
    </location>
</feature>
<organism evidence="3 4">
    <name type="scientific">Phyllosticta capitalensis</name>
    <dbReference type="NCBI Taxonomy" id="121624"/>
    <lineage>
        <taxon>Eukaryota</taxon>
        <taxon>Fungi</taxon>
        <taxon>Dikarya</taxon>
        <taxon>Ascomycota</taxon>
        <taxon>Pezizomycotina</taxon>
        <taxon>Dothideomycetes</taxon>
        <taxon>Dothideomycetes incertae sedis</taxon>
        <taxon>Botryosphaeriales</taxon>
        <taxon>Phyllostictaceae</taxon>
        <taxon>Phyllosticta</taxon>
    </lineage>
</organism>
<accession>A0ABR1YQY3</accession>
<sequence length="373" mass="42320">MGRERSVRAGSSSRTVGHKKKKPYKVVLESITQKKKKLRIADSFEENAPSGYTFVPIGNVEVTEQCKEFCRKRGLKAYNVSTHPKSFARADPEKVSYHLNRVGFHFPSTIVDQAMNWIGIELNGRSRAGIANNLGRRLRRYGQQPERVAVITAMKDLFPKMPHESVDIIVEHAFEQGAKRVGNATNLSIERRVQMAVLAHVRHQHTDYDRLLKEVGYIEARKRVERPCIEKILEWRGEANDDDEEMEDDFREIIVLDDDDDDDSEVEDSGSGSSTPSIELVANEATADDLGPRDPVRARSSWAEPRAAPRPMPRPLETIRVSGPSTARYAQERQPRAFIEPAPSESRLGLRGFDDRGHVRYSSFARHQHVQNV</sequence>
<dbReference type="PANTHER" id="PTHR38113:SF1">
    <property type="entry name" value="DUF2293 DOMAIN-CONTAINING PROTEIN"/>
    <property type="match status" value="1"/>
</dbReference>